<keyword evidence="3 7" id="KW-0645">Protease</keyword>
<dbReference type="PROSITE" id="PS50240">
    <property type="entry name" value="TRYPSIN_DOM"/>
    <property type="match status" value="1"/>
</dbReference>
<dbReference type="SUPFAM" id="SSF50494">
    <property type="entry name" value="Trypsin-like serine proteases"/>
    <property type="match status" value="1"/>
</dbReference>
<dbReference type="CDD" id="cd00190">
    <property type="entry name" value="Tryp_SPc"/>
    <property type="match status" value="1"/>
</dbReference>
<evidence type="ECO:0000256" key="6">
    <source>
        <dbReference type="ARBA" id="ARBA00023157"/>
    </source>
</evidence>
<evidence type="ECO:0000256" key="3">
    <source>
        <dbReference type="ARBA" id="ARBA00022670"/>
    </source>
</evidence>
<keyword evidence="2" id="KW-0964">Secreted</keyword>
<evidence type="ECO:0000256" key="1">
    <source>
        <dbReference type="ARBA" id="ARBA00004613"/>
    </source>
</evidence>
<comment type="subcellular location">
    <subcellularLocation>
        <location evidence="1">Secreted</location>
    </subcellularLocation>
</comment>
<proteinExistence type="predicted"/>
<dbReference type="Pfam" id="PF00089">
    <property type="entry name" value="Trypsin"/>
    <property type="match status" value="1"/>
</dbReference>
<protein>
    <submittedName>
        <fullName evidence="10">Oidioi.mRNA.OKI2018_I69.XSR.g15221.t1.cds</fullName>
    </submittedName>
</protein>
<gene>
    <name evidence="10" type="ORF">OKIOD_LOCUS6779</name>
</gene>
<dbReference type="SMART" id="SM00020">
    <property type="entry name" value="Tryp_SPc"/>
    <property type="match status" value="1"/>
</dbReference>
<organism evidence="10 11">
    <name type="scientific">Oikopleura dioica</name>
    <name type="common">Tunicate</name>
    <dbReference type="NCBI Taxonomy" id="34765"/>
    <lineage>
        <taxon>Eukaryota</taxon>
        <taxon>Metazoa</taxon>
        <taxon>Chordata</taxon>
        <taxon>Tunicata</taxon>
        <taxon>Appendicularia</taxon>
        <taxon>Copelata</taxon>
        <taxon>Oikopleuridae</taxon>
        <taxon>Oikopleura</taxon>
    </lineage>
</organism>
<dbReference type="PROSITE" id="PS00135">
    <property type="entry name" value="TRYPSIN_SER"/>
    <property type="match status" value="1"/>
</dbReference>
<dbReference type="InterPro" id="IPR000436">
    <property type="entry name" value="Sushi_SCR_CCP_dom"/>
</dbReference>
<evidence type="ECO:0000256" key="5">
    <source>
        <dbReference type="ARBA" id="ARBA00022825"/>
    </source>
</evidence>
<dbReference type="InterPro" id="IPR050127">
    <property type="entry name" value="Serine_Proteases_S1"/>
</dbReference>
<dbReference type="InterPro" id="IPR018114">
    <property type="entry name" value="TRYPSIN_HIS"/>
</dbReference>
<dbReference type="Gene3D" id="2.40.10.10">
    <property type="entry name" value="Trypsin-like serine proteases"/>
    <property type="match status" value="1"/>
</dbReference>
<feature type="domain" description="Peptidase S1" evidence="9">
    <location>
        <begin position="240"/>
        <end position="478"/>
    </location>
</feature>
<sequence length="1329" mass="147820">MKLLAGFLGLGAGSFYEQPRYWNALVQSEQRTSWGRPVNLKKRKTFRGHEDCPALVPDENMQPFRCSGATCMLVCKSGFVPAGRKRVACRNRGGTFIWTKSPGKCVTCDPLVPQPNDAAVRTRCRVTGKGKRLCSLRCENGFTHNNRPSTRLTCSCPRGNCQWKEARRIALWEDFKCNAPVAPTPQPTQPPTSPESELQLQPEDEPEFKTGPKRLSASDTCSVEQSVFPVSRQMGDSNRIINGVDANKAKWPFAVNLRMISQFGGAGLCGGSILNDNWIITAAHCCKGSVKVRASVGDISRSTNDPGEFVIETQRAKDLHIHPLYQTGNGMDWDACLVKVPSIKAAAPASCNNCFSAACLPDKAPTHGDFCWVAGWGNKNEGFNLADSLQEVGVNLYDWEYCTSKSVYGSVINKVSELCAGTTDTDGDGLIDGGKDACQGDSGGPLVCNEEGKATLYGVVSWGQGCARKGSPGRTSGYWLEKYKNDHATTIEVEPFSGAGDLGKFKLTAGAQTLESGFISASLSEYSPYDDESTPAINIINCYTNCIGENFDDNDEICEKNFDGLYEDRPEMNPTVEKNMFDTEVDILGGFGYYVPIKDQCEELEDEEYKMFSFKEYSWKHYGARSNDKLGQMIIRHFDQLGVYFFSDRFSFDDFRQFSSETKKNSDVRGRVGDLLFGFPSFKVPETSDSFFWWLKGDYFGAEHTVNGEWKVSALKDIARDGEGLDGGPFMLVHKNKKDVIIISPASMASFYTYLDDWIYTKDNAYSMLMEAAARLKFKDPKEDETCFVEQLDLEFGSSRGARSHIGGAYEEFIKKREDGTGFVPFESMTILVTSNEGPRAAISKWGEMIKVFGAMGLSEDCPCSTFKSDIVKSDFPQQAKAMFTTAAGSYYDGLVTKDGKSQIDLSGELMELGKELVGGDAPVLVNYFHLADWWADTDEFGLKKYMNNRNNIWGPPSLEPPQTEPPSCDRWGTAAIYFELSRNYNLNFGMDCEYGFPTAKLESVPQLQDQYLCERVDANVRPEKIHSEPYSRNKVCWNAEIKGEDADAHIPCPYREECWYGGITIVNDRQYWKALPEIKNYNTRSDIFFNDRWSGCSQMTMRYTKEILNQHCRANLEVGGGEEWLFTMHEGLSNAAVPAGTKPKKGIGMTFANASPRIGIYAALLTHVHSLEVTSPFNFDYGLTGLFTNALGLRPMTGPILSGKYDGLNNYQYQEIDAEFQIAAVTLSTGPVRFGDKRGKFDWDLLSKCCRNDGVILKPDVPAAPMDTDLAGIGSKENGLGKGTQIRWQTYVEVELEFFNGIDPDKAKLTNNYILLHKTTTQFSLPIA</sequence>
<dbReference type="PROSITE" id="PS00134">
    <property type="entry name" value="TRYPSIN_HIS"/>
    <property type="match status" value="1"/>
</dbReference>
<evidence type="ECO:0000256" key="2">
    <source>
        <dbReference type="ARBA" id="ARBA00022525"/>
    </source>
</evidence>
<evidence type="ECO:0000313" key="10">
    <source>
        <dbReference type="EMBL" id="CAG5097762.1"/>
    </source>
</evidence>
<evidence type="ECO:0000256" key="8">
    <source>
        <dbReference type="SAM" id="MobiDB-lite"/>
    </source>
</evidence>
<reference evidence="10 11" key="1">
    <citation type="submission" date="2021-04" db="EMBL/GenBank/DDBJ databases">
        <authorList>
            <person name="Bliznina A."/>
        </authorList>
    </citation>
    <scope>NUCLEOTIDE SEQUENCE [LARGE SCALE GENOMIC DNA]</scope>
</reference>
<dbReference type="InterPro" id="IPR001254">
    <property type="entry name" value="Trypsin_dom"/>
</dbReference>
<dbReference type="EMBL" id="OU015569">
    <property type="protein sequence ID" value="CAG5097762.1"/>
    <property type="molecule type" value="Genomic_DNA"/>
</dbReference>
<keyword evidence="6" id="KW-1015">Disulfide bond</keyword>
<evidence type="ECO:0000256" key="4">
    <source>
        <dbReference type="ARBA" id="ARBA00022801"/>
    </source>
</evidence>
<dbReference type="InterPro" id="IPR001314">
    <property type="entry name" value="Peptidase_S1A"/>
</dbReference>
<dbReference type="PRINTS" id="PR00722">
    <property type="entry name" value="CHYMOTRYPSIN"/>
</dbReference>
<dbReference type="Proteomes" id="UP001158576">
    <property type="component" value="Chromosome XSR"/>
</dbReference>
<keyword evidence="4 7" id="KW-0378">Hydrolase</keyword>
<dbReference type="PANTHER" id="PTHR24264">
    <property type="entry name" value="TRYPSIN-RELATED"/>
    <property type="match status" value="1"/>
</dbReference>
<dbReference type="InterPro" id="IPR009003">
    <property type="entry name" value="Peptidase_S1_PA"/>
</dbReference>
<accession>A0ABN7SII2</accession>
<dbReference type="PANTHER" id="PTHR24264:SF65">
    <property type="entry name" value="SRCR DOMAIN-CONTAINING PROTEIN"/>
    <property type="match status" value="1"/>
</dbReference>
<feature type="compositionally biased region" description="Pro residues" evidence="8">
    <location>
        <begin position="182"/>
        <end position="193"/>
    </location>
</feature>
<keyword evidence="5 7" id="KW-0720">Serine protease</keyword>
<dbReference type="CDD" id="cd00033">
    <property type="entry name" value="CCP"/>
    <property type="match status" value="1"/>
</dbReference>
<evidence type="ECO:0000259" key="9">
    <source>
        <dbReference type="PROSITE" id="PS50240"/>
    </source>
</evidence>
<evidence type="ECO:0000256" key="7">
    <source>
        <dbReference type="RuleBase" id="RU363034"/>
    </source>
</evidence>
<name>A0ABN7SII2_OIKDI</name>
<dbReference type="InterPro" id="IPR033116">
    <property type="entry name" value="TRYPSIN_SER"/>
</dbReference>
<evidence type="ECO:0000313" key="11">
    <source>
        <dbReference type="Proteomes" id="UP001158576"/>
    </source>
</evidence>
<feature type="region of interest" description="Disordered" evidence="8">
    <location>
        <begin position="180"/>
        <end position="215"/>
    </location>
</feature>
<keyword evidence="11" id="KW-1185">Reference proteome</keyword>
<dbReference type="InterPro" id="IPR043504">
    <property type="entry name" value="Peptidase_S1_PA_chymotrypsin"/>
</dbReference>